<dbReference type="AlphaFoldDB" id="A0A418WB89"/>
<keyword evidence="1" id="KW-0472">Membrane</keyword>
<dbReference type="Proteomes" id="UP000284605">
    <property type="component" value="Unassembled WGS sequence"/>
</dbReference>
<protein>
    <submittedName>
        <fullName evidence="2">Uncharacterized protein</fullName>
    </submittedName>
</protein>
<dbReference type="EMBL" id="QYUK01000011">
    <property type="protein sequence ID" value="RJF87216.1"/>
    <property type="molecule type" value="Genomic_DNA"/>
</dbReference>
<keyword evidence="1" id="KW-1133">Transmembrane helix</keyword>
<evidence type="ECO:0000313" key="3">
    <source>
        <dbReference type="Proteomes" id="UP000284605"/>
    </source>
</evidence>
<evidence type="ECO:0000256" key="1">
    <source>
        <dbReference type="SAM" id="Phobius"/>
    </source>
</evidence>
<gene>
    <name evidence="2" type="ORF">D3874_09400</name>
</gene>
<accession>A0A418WB89</accession>
<sequence>MMKWIGMFSAACTGMMLAVLFILWAFNDFEALGVGGHGLVALILGVVVTTGLGIGLMALVFHSDRSDHDEVVGH</sequence>
<name>A0A418WB89_9PROT</name>
<organism evidence="2 3">
    <name type="scientific">Oleomonas cavernae</name>
    <dbReference type="NCBI Taxonomy" id="2320859"/>
    <lineage>
        <taxon>Bacteria</taxon>
        <taxon>Pseudomonadati</taxon>
        <taxon>Pseudomonadota</taxon>
        <taxon>Alphaproteobacteria</taxon>
        <taxon>Acetobacterales</taxon>
        <taxon>Acetobacteraceae</taxon>
        <taxon>Oleomonas</taxon>
    </lineage>
</organism>
<keyword evidence="3" id="KW-1185">Reference proteome</keyword>
<comment type="caution">
    <text evidence="2">The sequence shown here is derived from an EMBL/GenBank/DDBJ whole genome shotgun (WGS) entry which is preliminary data.</text>
</comment>
<feature type="transmembrane region" description="Helical" evidence="1">
    <location>
        <begin position="38"/>
        <end position="61"/>
    </location>
</feature>
<keyword evidence="1" id="KW-0812">Transmembrane</keyword>
<feature type="transmembrane region" description="Helical" evidence="1">
    <location>
        <begin position="7"/>
        <end position="26"/>
    </location>
</feature>
<reference evidence="2 3" key="1">
    <citation type="submission" date="2018-09" db="EMBL/GenBank/DDBJ databases">
        <authorList>
            <person name="Zhu H."/>
        </authorList>
    </citation>
    <scope>NUCLEOTIDE SEQUENCE [LARGE SCALE GENOMIC DNA]</scope>
    <source>
        <strain evidence="2 3">K1W22B-8</strain>
    </source>
</reference>
<proteinExistence type="predicted"/>
<evidence type="ECO:0000313" key="2">
    <source>
        <dbReference type="EMBL" id="RJF87216.1"/>
    </source>
</evidence>